<reference evidence="4" key="1">
    <citation type="submission" date="2020-07" db="EMBL/GenBank/DDBJ databases">
        <authorList>
            <person name="Pettersson B.M.F."/>
            <person name="Behra P.R.K."/>
            <person name="Ramesh M."/>
            <person name="Das S."/>
            <person name="Dasgupta S."/>
            <person name="Kirsebom L.A."/>
        </authorList>
    </citation>
    <scope>NUCLEOTIDE SEQUENCE</scope>
    <source>
        <strain evidence="4">DSM 44838</strain>
    </source>
</reference>
<comment type="caution">
    <text evidence="4">The sequence shown here is derived from an EMBL/GenBank/DDBJ whole genome shotgun (WGS) entry which is preliminary data.</text>
</comment>
<feature type="domain" description="AAA" evidence="3">
    <location>
        <begin position="47"/>
        <end position="222"/>
    </location>
</feature>
<evidence type="ECO:0000256" key="2">
    <source>
        <dbReference type="ARBA" id="ARBA00059092"/>
    </source>
</evidence>
<dbReference type="InterPro" id="IPR025669">
    <property type="entry name" value="AAA_dom"/>
</dbReference>
<dbReference type="EMBL" id="JACKVK010000008">
    <property type="protein sequence ID" value="MCV7422055.1"/>
    <property type="molecule type" value="Genomic_DNA"/>
</dbReference>
<protein>
    <submittedName>
        <fullName evidence="4">ParA family protein</fullName>
    </submittedName>
</protein>
<comment type="function">
    <text evidence="2">May play a role in septum formation.</text>
</comment>
<evidence type="ECO:0000259" key="3">
    <source>
        <dbReference type="Pfam" id="PF13614"/>
    </source>
</evidence>
<accession>A0A9X2Z3C0</accession>
<evidence type="ECO:0000313" key="5">
    <source>
        <dbReference type="Proteomes" id="UP001141629"/>
    </source>
</evidence>
<sequence>MPLDASRLLPSGHTHTRDCAARAFSGCACQYEPHAPGERSNGDHVTRVLAVANQKGGVAKTTTVASLGAALTEQGRRVLLVDLDPQGSLTFSLGHDPDKLAVSIHEVLLGDVEPDTALLETPEGMTLLPANIDLAGAEAMLLMRAGREYALKRALTKLESSTDPFDVVIVDCPPSLGVLTLNGLTAADEVIVPLQCETLAHRGVGQFLRTVDDVQQITNADLVLLGALPTLYDSRTTHSRDVILDVVDRYQLPVLAPPIPRTVRFAEASASGASVLAGRKNKGALAYRELAAALLKHWKSGKALPTFTPEL</sequence>
<dbReference type="CDD" id="cd02042">
    <property type="entry name" value="ParAB_family"/>
    <property type="match status" value="1"/>
</dbReference>
<reference evidence="4" key="2">
    <citation type="journal article" date="2022" name="BMC Genomics">
        <title>Comparative genome analysis of mycobacteria focusing on tRNA and non-coding RNA.</title>
        <authorList>
            <person name="Behra P.R.K."/>
            <person name="Pettersson B.M.F."/>
            <person name="Ramesh M."/>
            <person name="Das S."/>
            <person name="Dasgupta S."/>
            <person name="Kirsebom L.A."/>
        </authorList>
    </citation>
    <scope>NUCLEOTIDE SEQUENCE</scope>
    <source>
        <strain evidence="4">DSM 44838</strain>
    </source>
</reference>
<comment type="similarity">
    <text evidence="1">Belongs to the ParA family.</text>
</comment>
<dbReference type="PANTHER" id="PTHR13696">
    <property type="entry name" value="P-LOOP CONTAINING NUCLEOSIDE TRIPHOSPHATE HYDROLASE"/>
    <property type="match status" value="1"/>
</dbReference>
<gene>
    <name evidence="4" type="ORF">H7K45_16005</name>
</gene>
<dbReference type="Gene3D" id="3.40.50.300">
    <property type="entry name" value="P-loop containing nucleotide triphosphate hydrolases"/>
    <property type="match status" value="1"/>
</dbReference>
<proteinExistence type="inferred from homology"/>
<evidence type="ECO:0000256" key="1">
    <source>
        <dbReference type="ARBA" id="ARBA00006976"/>
    </source>
</evidence>
<name>A0A9X2Z3C0_9MYCO</name>
<evidence type="ECO:0000313" key="4">
    <source>
        <dbReference type="EMBL" id="MCV7422055.1"/>
    </source>
</evidence>
<dbReference type="InterPro" id="IPR027417">
    <property type="entry name" value="P-loop_NTPase"/>
</dbReference>
<dbReference type="Proteomes" id="UP001141629">
    <property type="component" value="Unassembled WGS sequence"/>
</dbReference>
<keyword evidence="5" id="KW-1185">Reference proteome</keyword>
<dbReference type="SUPFAM" id="SSF52540">
    <property type="entry name" value="P-loop containing nucleoside triphosphate hydrolases"/>
    <property type="match status" value="1"/>
</dbReference>
<dbReference type="PANTHER" id="PTHR13696:SF99">
    <property type="entry name" value="COBYRINIC ACID AC-DIAMIDE SYNTHASE"/>
    <property type="match status" value="1"/>
</dbReference>
<dbReference type="AlphaFoldDB" id="A0A9X2Z3C0"/>
<organism evidence="4 5">
    <name type="scientific">Mycobacterium yunnanensis</name>
    <dbReference type="NCBI Taxonomy" id="368477"/>
    <lineage>
        <taxon>Bacteria</taxon>
        <taxon>Bacillati</taxon>
        <taxon>Actinomycetota</taxon>
        <taxon>Actinomycetes</taxon>
        <taxon>Mycobacteriales</taxon>
        <taxon>Mycobacteriaceae</taxon>
        <taxon>Mycobacterium</taxon>
    </lineage>
</organism>
<dbReference type="InterPro" id="IPR050678">
    <property type="entry name" value="DNA_Partitioning_ATPase"/>
</dbReference>
<dbReference type="Pfam" id="PF13614">
    <property type="entry name" value="AAA_31"/>
    <property type="match status" value="1"/>
</dbReference>
<dbReference type="FunFam" id="3.40.50.300:FF:000285">
    <property type="entry name" value="Sporulation initiation inhibitor Soj"/>
    <property type="match status" value="1"/>
</dbReference>